<dbReference type="Proteomes" id="UP000008743">
    <property type="component" value="Unassembled WGS sequence"/>
</dbReference>
<dbReference type="AlphaFoldDB" id="E9CF27"/>
<feature type="compositionally biased region" description="Basic and acidic residues" evidence="1">
    <location>
        <begin position="1"/>
        <end position="24"/>
    </location>
</feature>
<evidence type="ECO:0000256" key="1">
    <source>
        <dbReference type="SAM" id="MobiDB-lite"/>
    </source>
</evidence>
<dbReference type="RefSeq" id="XP_004341260.1">
    <property type="nucleotide sequence ID" value="XM_004341212.1"/>
</dbReference>
<reference evidence="4" key="2">
    <citation type="submission" date="2011-02" db="EMBL/GenBank/DDBJ databases">
        <title>The Genome Sequence of Capsaspora owczarzaki ATCC 30864.</title>
        <authorList>
            <person name="Russ C."/>
            <person name="Cuomo C."/>
            <person name="Burger G."/>
            <person name="Gray M.W."/>
            <person name="Holland P.W.H."/>
            <person name="King N."/>
            <person name="Lang F.B.F."/>
            <person name="Roger A.J."/>
            <person name="Ruiz-Trillo I."/>
            <person name="Young S.K."/>
            <person name="Zeng Q."/>
            <person name="Gargeya S."/>
            <person name="Alvarado L."/>
            <person name="Berlin A."/>
            <person name="Chapman S.B."/>
            <person name="Chen Z."/>
            <person name="Freedman E."/>
            <person name="Gellesch M."/>
            <person name="Goldberg J."/>
            <person name="Griggs A."/>
            <person name="Gujja S."/>
            <person name="Heilman E."/>
            <person name="Heiman D."/>
            <person name="Howarth C."/>
            <person name="Mehta T."/>
            <person name="Neiman D."/>
            <person name="Pearson M."/>
            <person name="Roberts A."/>
            <person name="Saif S."/>
            <person name="Shea T."/>
            <person name="Shenoy N."/>
            <person name="Sisk P."/>
            <person name="Stolte C."/>
            <person name="Sykes S."/>
            <person name="White J."/>
            <person name="Yandava C."/>
            <person name="Haas B."/>
            <person name="Nusbaum C."/>
            <person name="Birren B."/>
        </authorList>
    </citation>
    <scope>NUCLEOTIDE SEQUENCE</scope>
    <source>
        <strain evidence="4">ATCC 30864</strain>
    </source>
</reference>
<dbReference type="RefSeq" id="XP_004344288.1">
    <property type="nucleotide sequence ID" value="XM_004344238.2"/>
</dbReference>
<reference evidence="3" key="1">
    <citation type="submission" date="2011-02" db="EMBL/GenBank/DDBJ databases">
        <title>The Genome Sequence of Capsaspora owczarzaki ATCC 30864.</title>
        <authorList>
            <consortium name="The Broad Institute Genome Sequencing Platform"/>
            <person name="Russ C."/>
            <person name="Cuomo C."/>
            <person name="Burger G."/>
            <person name="Gray M.W."/>
            <person name="Holland P.W.H."/>
            <person name="King N."/>
            <person name="Lang F.B.F."/>
            <person name="Roger A.J."/>
            <person name="Ruiz-Trillo I."/>
            <person name="Young S.K."/>
            <person name="Zeng Q."/>
            <person name="Gargeya S."/>
            <person name="Alvarado L."/>
            <person name="Berlin A."/>
            <person name="Chapman S.B."/>
            <person name="Chen Z."/>
            <person name="Freedman E."/>
            <person name="Gellesch M."/>
            <person name="Goldberg J."/>
            <person name="Griggs A."/>
            <person name="Gujja S."/>
            <person name="Heilman E."/>
            <person name="Heiman D."/>
            <person name="Howarth C."/>
            <person name="Mehta T."/>
            <person name="Neiman D."/>
            <person name="Pearson M."/>
            <person name="Roberts A."/>
            <person name="Saif S."/>
            <person name="Shea T."/>
            <person name="Shenoy N."/>
            <person name="Sisk P."/>
            <person name="Stolte C."/>
            <person name="Sykes S."/>
            <person name="White J."/>
            <person name="Yandava C."/>
            <person name="Haas B."/>
            <person name="Nusbaum C."/>
            <person name="Birren B."/>
        </authorList>
    </citation>
    <scope>NUCLEOTIDE SEQUENCE</scope>
    <source>
        <strain evidence="3">ATCC 30864</strain>
    </source>
</reference>
<evidence type="ECO:0000313" key="2">
    <source>
        <dbReference type="EMBL" id="KJE96325.1"/>
    </source>
</evidence>
<dbReference type="InParanoid" id="E9CF27"/>
<dbReference type="EMBL" id="KE346395">
    <property type="protein sequence ID" value="KJE98348.1"/>
    <property type="molecule type" value="Genomic_DNA"/>
</dbReference>
<feature type="compositionally biased region" description="Low complexity" evidence="1">
    <location>
        <begin position="98"/>
        <end position="117"/>
    </location>
</feature>
<sequence>MVKPAETKSKKTAETKSKKAPKVESDEEEDEEEDEGEEEEEDEPVAAPKKTTPKKTTPKKAAKKGKAATAGSDTDDQLYQDAEDYEMPMPMPMHTPRRGSAASSSRAAPPLTRAPPSIMSDVEDGVMKLSLVDLINAVNGAPRVHGNPNALTIDTLSRIFQELKVADDASVIRINMNGANGCCAWVEGRFCKNSSATAKGNSVYCNVHYGAFLKQAMKQKVLVDAELPRANFFDHDANKEIHLACWPQGRAV</sequence>
<evidence type="ECO:0000313" key="4">
    <source>
        <dbReference type="Proteomes" id="UP000008743"/>
    </source>
</evidence>
<gene>
    <name evidence="2" type="ORF">CAOG_006667</name>
    <name evidence="3" type="ORF">CAOG_008315</name>
</gene>
<accession>E9CF27</accession>
<protein>
    <submittedName>
        <fullName evidence="3">Uncharacterized protein</fullName>
    </submittedName>
</protein>
<feature type="compositionally biased region" description="Basic residues" evidence="1">
    <location>
        <begin position="51"/>
        <end position="66"/>
    </location>
</feature>
<keyword evidence="4" id="KW-1185">Reference proteome</keyword>
<evidence type="ECO:0000313" key="3">
    <source>
        <dbReference type="EMBL" id="KJE98348.1"/>
    </source>
</evidence>
<feature type="region of interest" description="Disordered" evidence="1">
    <location>
        <begin position="1"/>
        <end position="119"/>
    </location>
</feature>
<proteinExistence type="predicted"/>
<dbReference type="EMBL" id="KE346371">
    <property type="protein sequence ID" value="KJE96325.1"/>
    <property type="molecule type" value="Genomic_DNA"/>
</dbReference>
<feature type="compositionally biased region" description="Acidic residues" evidence="1">
    <location>
        <begin position="73"/>
        <end position="86"/>
    </location>
</feature>
<feature type="compositionally biased region" description="Acidic residues" evidence="1">
    <location>
        <begin position="25"/>
        <end position="44"/>
    </location>
</feature>
<name>E9CF27_CAPO3</name>
<organism evidence="3 4">
    <name type="scientific">Capsaspora owczarzaki (strain ATCC 30864)</name>
    <dbReference type="NCBI Taxonomy" id="595528"/>
    <lineage>
        <taxon>Eukaryota</taxon>
        <taxon>Filasterea</taxon>
        <taxon>Capsaspora</taxon>
    </lineage>
</organism>